<dbReference type="GO" id="GO:0019305">
    <property type="term" value="P:dTDP-rhamnose biosynthetic process"/>
    <property type="evidence" value="ECO:0007669"/>
    <property type="project" value="UniProtKB-UniPathway"/>
</dbReference>
<keyword evidence="9" id="KW-1185">Reference proteome</keyword>
<protein>
    <recommendedName>
        <fullName evidence="4 6">dTDP-4-dehydrorhamnose reductase</fullName>
        <ecNumber evidence="3 6">1.1.1.133</ecNumber>
    </recommendedName>
</protein>
<evidence type="ECO:0000313" key="9">
    <source>
        <dbReference type="Proteomes" id="UP000186720"/>
    </source>
</evidence>
<dbReference type="InterPro" id="IPR036291">
    <property type="entry name" value="NAD(P)-bd_dom_sf"/>
</dbReference>
<dbReference type="InterPro" id="IPR029903">
    <property type="entry name" value="RmlD-like-bd"/>
</dbReference>
<evidence type="ECO:0000256" key="5">
    <source>
        <dbReference type="ARBA" id="ARBA00048200"/>
    </source>
</evidence>
<comment type="catalytic activity">
    <reaction evidence="5">
        <text>dTDP-beta-L-rhamnose + NADP(+) = dTDP-4-dehydro-beta-L-rhamnose + NADPH + H(+)</text>
        <dbReference type="Rhea" id="RHEA:21796"/>
        <dbReference type="ChEBI" id="CHEBI:15378"/>
        <dbReference type="ChEBI" id="CHEBI:57510"/>
        <dbReference type="ChEBI" id="CHEBI:57783"/>
        <dbReference type="ChEBI" id="CHEBI:58349"/>
        <dbReference type="ChEBI" id="CHEBI:62830"/>
        <dbReference type="EC" id="1.1.1.133"/>
    </reaction>
</comment>
<dbReference type="PANTHER" id="PTHR10491:SF4">
    <property type="entry name" value="METHIONINE ADENOSYLTRANSFERASE 2 SUBUNIT BETA"/>
    <property type="match status" value="1"/>
</dbReference>
<sequence>MKKKIYIAGAGGMLGEAFYRIFKNEYEIRCTDKDVNEEWIDFLDFRDFERYKSDVENFKPDYLFHLGALTDLEECEMNVDDTYLTNTTSVENAVLLANNLNIPMLYISTAGIFDGKKDYYDDWDEPNPLGHYARSKYMGERYVRENAKKYIICRAGWMMGGGPKKDKKFISKIIKQLVSGKRDLHIVNDKDGTPTFTVDFAKNVKLLIEKEYWGLYNLVCRGETSRRDVAEHIVNILGMQDEVTFHEVSSDYFKDTYFAPRPPSERLINKKLELRKMNIMRDWKVALEEYIADYYTDYLAENIYTVKEDGITLKPAV</sequence>
<name>A0A1Q5ZYV8_9SPHI</name>
<organism evidence="8 9">
    <name type="scientific">Mucilaginibacter polytrichastri</name>
    <dbReference type="NCBI Taxonomy" id="1302689"/>
    <lineage>
        <taxon>Bacteria</taxon>
        <taxon>Pseudomonadati</taxon>
        <taxon>Bacteroidota</taxon>
        <taxon>Sphingobacteriia</taxon>
        <taxon>Sphingobacteriales</taxon>
        <taxon>Sphingobacteriaceae</taxon>
        <taxon>Mucilaginibacter</taxon>
    </lineage>
</organism>
<dbReference type="RefSeq" id="WP_074489606.1">
    <property type="nucleotide sequence ID" value="NZ_FPAM01000014.1"/>
</dbReference>
<evidence type="ECO:0000256" key="1">
    <source>
        <dbReference type="ARBA" id="ARBA00004781"/>
    </source>
</evidence>
<comment type="similarity">
    <text evidence="2 6">Belongs to the dTDP-4-dehydrorhamnose reductase family.</text>
</comment>
<dbReference type="Pfam" id="PF04321">
    <property type="entry name" value="RmlD_sub_bind"/>
    <property type="match status" value="1"/>
</dbReference>
<accession>A0A1Q5ZYV8</accession>
<dbReference type="UniPathway" id="UPA00124"/>
<evidence type="ECO:0000256" key="3">
    <source>
        <dbReference type="ARBA" id="ARBA00012929"/>
    </source>
</evidence>
<evidence type="ECO:0000259" key="7">
    <source>
        <dbReference type="Pfam" id="PF04321"/>
    </source>
</evidence>
<dbReference type="PANTHER" id="PTHR10491">
    <property type="entry name" value="DTDP-4-DEHYDRORHAMNOSE REDUCTASE"/>
    <property type="match status" value="1"/>
</dbReference>
<dbReference type="OrthoDB" id="9779041at2"/>
<dbReference type="STRING" id="1302689.RG47T_2380"/>
<dbReference type="Gene3D" id="3.40.50.720">
    <property type="entry name" value="NAD(P)-binding Rossmann-like Domain"/>
    <property type="match status" value="1"/>
</dbReference>
<dbReference type="Gene3D" id="3.90.25.10">
    <property type="entry name" value="UDP-galactose 4-epimerase, domain 1"/>
    <property type="match status" value="1"/>
</dbReference>
<dbReference type="AlphaFoldDB" id="A0A1Q5ZYV8"/>
<comment type="function">
    <text evidence="6">Catalyzes the reduction of dTDP-6-deoxy-L-lyxo-4-hexulose to yield dTDP-L-rhamnose.</text>
</comment>
<evidence type="ECO:0000256" key="2">
    <source>
        <dbReference type="ARBA" id="ARBA00010944"/>
    </source>
</evidence>
<evidence type="ECO:0000313" key="8">
    <source>
        <dbReference type="EMBL" id="OKS86922.1"/>
    </source>
</evidence>
<dbReference type="CDD" id="cd05254">
    <property type="entry name" value="dTDP_HR_like_SDR_e"/>
    <property type="match status" value="1"/>
</dbReference>
<comment type="pathway">
    <text evidence="1 6">Carbohydrate biosynthesis; dTDP-L-rhamnose biosynthesis.</text>
</comment>
<dbReference type="GO" id="GO:0008831">
    <property type="term" value="F:dTDP-4-dehydrorhamnose reductase activity"/>
    <property type="evidence" value="ECO:0007669"/>
    <property type="project" value="UniProtKB-EC"/>
</dbReference>
<dbReference type="EMBL" id="MPPL01000001">
    <property type="protein sequence ID" value="OKS86922.1"/>
    <property type="molecule type" value="Genomic_DNA"/>
</dbReference>
<dbReference type="Proteomes" id="UP000186720">
    <property type="component" value="Unassembled WGS sequence"/>
</dbReference>
<dbReference type="InterPro" id="IPR005913">
    <property type="entry name" value="dTDP_dehydrorham_reduct"/>
</dbReference>
<proteinExistence type="inferred from homology"/>
<evidence type="ECO:0000256" key="4">
    <source>
        <dbReference type="ARBA" id="ARBA00017099"/>
    </source>
</evidence>
<evidence type="ECO:0000256" key="6">
    <source>
        <dbReference type="RuleBase" id="RU364082"/>
    </source>
</evidence>
<reference evidence="8 9" key="1">
    <citation type="submission" date="2016-11" db="EMBL/GenBank/DDBJ databases">
        <title>Whole Genome Sequencing of Mucilaginibacter polytrichastri RG4-7(T) isolated from the moss sample.</title>
        <authorList>
            <person name="Li Y."/>
        </authorList>
    </citation>
    <scope>NUCLEOTIDE SEQUENCE [LARGE SCALE GENOMIC DNA]</scope>
    <source>
        <strain evidence="8 9">RG4-7</strain>
    </source>
</reference>
<dbReference type="EC" id="1.1.1.133" evidence="3 6"/>
<feature type="domain" description="RmlD-like substrate binding" evidence="7">
    <location>
        <begin position="4"/>
        <end position="295"/>
    </location>
</feature>
<keyword evidence="6" id="KW-0560">Oxidoreductase</keyword>
<dbReference type="SUPFAM" id="SSF51735">
    <property type="entry name" value="NAD(P)-binding Rossmann-fold domains"/>
    <property type="match status" value="1"/>
</dbReference>
<comment type="caution">
    <text evidence="8">The sequence shown here is derived from an EMBL/GenBank/DDBJ whole genome shotgun (WGS) entry which is preliminary data.</text>
</comment>
<gene>
    <name evidence="8" type="ORF">RG47T_2380</name>
</gene>
<keyword evidence="6" id="KW-0521">NADP</keyword>
<dbReference type="GO" id="GO:0005829">
    <property type="term" value="C:cytosol"/>
    <property type="evidence" value="ECO:0007669"/>
    <property type="project" value="TreeGrafter"/>
</dbReference>